<dbReference type="PANTHER" id="PTHR10622:SF10">
    <property type="entry name" value="HET DOMAIN-CONTAINING PROTEIN"/>
    <property type="match status" value="1"/>
</dbReference>
<evidence type="ECO:0000313" key="3">
    <source>
        <dbReference type="Proteomes" id="UP000054270"/>
    </source>
</evidence>
<reference evidence="3" key="1">
    <citation type="submission" date="2014-04" db="EMBL/GenBank/DDBJ databases">
        <title>Evolutionary Origins and Diversification of the Mycorrhizal Mutualists.</title>
        <authorList>
            <consortium name="DOE Joint Genome Institute"/>
            <consortium name="Mycorrhizal Genomics Consortium"/>
            <person name="Kohler A."/>
            <person name="Kuo A."/>
            <person name="Nagy L.G."/>
            <person name="Floudas D."/>
            <person name="Copeland A."/>
            <person name="Barry K.W."/>
            <person name="Cichocki N."/>
            <person name="Veneault-Fourrey C."/>
            <person name="LaButti K."/>
            <person name="Lindquist E.A."/>
            <person name="Lipzen A."/>
            <person name="Lundell T."/>
            <person name="Morin E."/>
            <person name="Murat C."/>
            <person name="Riley R."/>
            <person name="Ohm R."/>
            <person name="Sun H."/>
            <person name="Tunlid A."/>
            <person name="Henrissat B."/>
            <person name="Grigoriev I.V."/>
            <person name="Hibbett D.S."/>
            <person name="Martin F."/>
        </authorList>
    </citation>
    <scope>NUCLEOTIDE SEQUENCE [LARGE SCALE GENOMIC DNA]</scope>
    <source>
        <strain evidence="3">FD-334 SS-4</strain>
    </source>
</reference>
<protein>
    <recommendedName>
        <fullName evidence="4">Heterokaryon incompatibility domain-containing protein</fullName>
    </recommendedName>
</protein>
<feature type="compositionally biased region" description="Polar residues" evidence="1">
    <location>
        <begin position="9"/>
        <end position="27"/>
    </location>
</feature>
<organism evidence="2 3">
    <name type="scientific">Hypholoma sublateritium (strain FD-334 SS-4)</name>
    <dbReference type="NCBI Taxonomy" id="945553"/>
    <lineage>
        <taxon>Eukaryota</taxon>
        <taxon>Fungi</taxon>
        <taxon>Dikarya</taxon>
        <taxon>Basidiomycota</taxon>
        <taxon>Agaricomycotina</taxon>
        <taxon>Agaricomycetes</taxon>
        <taxon>Agaricomycetidae</taxon>
        <taxon>Agaricales</taxon>
        <taxon>Agaricineae</taxon>
        <taxon>Strophariaceae</taxon>
        <taxon>Hypholoma</taxon>
    </lineage>
</organism>
<gene>
    <name evidence="2" type="ORF">HYPSUDRAFT_1005122</name>
</gene>
<evidence type="ECO:0008006" key="4">
    <source>
        <dbReference type="Google" id="ProtNLM"/>
    </source>
</evidence>
<name>A0A0D2M3I4_HYPSF</name>
<feature type="region of interest" description="Disordered" evidence="1">
    <location>
        <begin position="1"/>
        <end position="27"/>
    </location>
</feature>
<dbReference type="Proteomes" id="UP000054270">
    <property type="component" value="Unassembled WGS sequence"/>
</dbReference>
<dbReference type="EMBL" id="KN817599">
    <property type="protein sequence ID" value="KJA17723.1"/>
    <property type="molecule type" value="Genomic_DNA"/>
</dbReference>
<sequence length="453" mass="51366">MQPRRPNSDNRSNLNVQNENRTSSMVTSIPKSIVASTTPQLLQRALNKTRQFIFNKFPIRLLCFNSDGTGIRLIERGEAWSKISMAMELDFDEIQMESDIRRKELNYSKRPKFLGNATDAVIAEFCSNYQKYAILSHTWIQGSPGEVTYGDWKTNSFDKHSIGYQKLENFCRVAATEYDLYVGLMDTVCINKTSSSELDESIRSMYNWYKSAAVCITFLAGTTSIEQMQHDLWFTRGWTLQELIAPQHMSFYSKAWTKLVPGVDDDRIQVEIGRQIYEATTITQSEIARVQKTGFKDFRVSRRMQWAANRQVTREEDTAYSLIGIFGVAMSPAYGEGAEHAFIRLVKEILNTKANSLLDVINHGVGTCPTPTFSTMRTSLLLASSPRQFLWCAESANLWVGWFAQSPVTVSSMGLHVRAIIMPGRPIHTGCRHLAPVLHLKLEENIGLQLPSI</sequence>
<evidence type="ECO:0000313" key="2">
    <source>
        <dbReference type="EMBL" id="KJA17723.1"/>
    </source>
</evidence>
<dbReference type="PANTHER" id="PTHR10622">
    <property type="entry name" value="HET DOMAIN-CONTAINING PROTEIN"/>
    <property type="match status" value="1"/>
</dbReference>
<proteinExistence type="predicted"/>
<evidence type="ECO:0000256" key="1">
    <source>
        <dbReference type="SAM" id="MobiDB-lite"/>
    </source>
</evidence>
<dbReference type="AlphaFoldDB" id="A0A0D2M3I4"/>
<accession>A0A0D2M3I4</accession>
<keyword evidence="3" id="KW-1185">Reference proteome</keyword>
<dbReference type="OrthoDB" id="5303367at2759"/>
<dbReference type="STRING" id="945553.A0A0D2M3I4"/>